<dbReference type="STRING" id="1123024.GCA_000423625_01165"/>
<evidence type="ECO:0008006" key="3">
    <source>
        <dbReference type="Google" id="ProtNLM"/>
    </source>
</evidence>
<accession>A0A511D006</accession>
<dbReference type="OrthoDB" id="3574655at2"/>
<reference evidence="1 2" key="1">
    <citation type="submission" date="2019-07" db="EMBL/GenBank/DDBJ databases">
        <title>Whole genome shotgun sequence of Pseudonocardia asaccharolytica NBRC 16224.</title>
        <authorList>
            <person name="Hosoyama A."/>
            <person name="Uohara A."/>
            <person name="Ohji S."/>
            <person name="Ichikawa N."/>
        </authorList>
    </citation>
    <scope>NUCLEOTIDE SEQUENCE [LARGE SCALE GENOMIC DNA]</scope>
    <source>
        <strain evidence="1 2">NBRC 16224</strain>
    </source>
</reference>
<keyword evidence="2" id="KW-1185">Reference proteome</keyword>
<dbReference type="AlphaFoldDB" id="A0A511D006"/>
<comment type="caution">
    <text evidence="1">The sequence shown here is derived from an EMBL/GenBank/DDBJ whole genome shotgun (WGS) entry which is preliminary data.</text>
</comment>
<evidence type="ECO:0000313" key="1">
    <source>
        <dbReference type="EMBL" id="GEL16188.1"/>
    </source>
</evidence>
<dbReference type="RefSeq" id="WP_051232340.1">
    <property type="nucleotide sequence ID" value="NZ_AUII01000003.1"/>
</dbReference>
<dbReference type="EMBL" id="BJVI01000001">
    <property type="protein sequence ID" value="GEL16188.1"/>
    <property type="molecule type" value="Genomic_DNA"/>
</dbReference>
<dbReference type="Proteomes" id="UP000321328">
    <property type="component" value="Unassembled WGS sequence"/>
</dbReference>
<organism evidence="1 2">
    <name type="scientific">Pseudonocardia asaccharolytica DSM 44247 = NBRC 16224</name>
    <dbReference type="NCBI Taxonomy" id="1123024"/>
    <lineage>
        <taxon>Bacteria</taxon>
        <taxon>Bacillati</taxon>
        <taxon>Actinomycetota</taxon>
        <taxon>Actinomycetes</taxon>
        <taxon>Pseudonocardiales</taxon>
        <taxon>Pseudonocardiaceae</taxon>
        <taxon>Pseudonocardia</taxon>
    </lineage>
</organism>
<name>A0A511D006_9PSEU</name>
<sequence>MAKIKMPKLEASTFRGWTFVLVAGVVLTVLAMIDRGGLTGLATGRTGCVMTVTATEVNIRSAPGTELAPVGVLREGDQVDAERVVTNGFRQLAGEDRWVYDASLTPTTGSRC</sequence>
<protein>
    <recommendedName>
        <fullName evidence="3">SH3b domain-containing protein</fullName>
    </recommendedName>
</protein>
<evidence type="ECO:0000313" key="2">
    <source>
        <dbReference type="Proteomes" id="UP000321328"/>
    </source>
</evidence>
<gene>
    <name evidence="1" type="ORF">PA7_00250</name>
</gene>
<proteinExistence type="predicted"/>